<keyword evidence="8" id="KW-1185">Reference proteome</keyword>
<comment type="caution">
    <text evidence="7">The sequence shown here is derived from an EMBL/GenBank/DDBJ whole genome shotgun (WGS) entry which is preliminary data.</text>
</comment>
<dbReference type="FunFam" id="2.90.10.30:FF:000001">
    <property type="entry name" value="Serine/threonine-protein kinase"/>
    <property type="match status" value="2"/>
</dbReference>
<dbReference type="Gene3D" id="3.30.200.20">
    <property type="entry name" value="Phosphorylase Kinase, domain 1"/>
    <property type="match status" value="1"/>
</dbReference>
<keyword evidence="3" id="KW-0325">Glycoprotein</keyword>
<gene>
    <name evidence="7" type="primary">LECRK3_11</name>
    <name evidence="7" type="ORF">CFP56_030794</name>
</gene>
<dbReference type="CDD" id="cd01098">
    <property type="entry name" value="PAN_AP_plant"/>
    <property type="match status" value="2"/>
</dbReference>
<dbReference type="CDD" id="cd00028">
    <property type="entry name" value="B_lectin"/>
    <property type="match status" value="2"/>
</dbReference>
<evidence type="ECO:0000313" key="7">
    <source>
        <dbReference type="EMBL" id="KAK7827886.1"/>
    </source>
</evidence>
<dbReference type="SMART" id="SM00473">
    <property type="entry name" value="PAN_AP"/>
    <property type="match status" value="3"/>
</dbReference>
<feature type="region of interest" description="Disordered" evidence="4">
    <location>
        <begin position="794"/>
        <end position="822"/>
    </location>
</feature>
<dbReference type="SMART" id="SM00108">
    <property type="entry name" value="B_lectin"/>
    <property type="match status" value="2"/>
</dbReference>
<dbReference type="PANTHER" id="PTHR47976">
    <property type="entry name" value="G-TYPE LECTIN S-RECEPTOR-LIKE SERINE/THREONINE-PROTEIN KINASE SD2-5"/>
    <property type="match status" value="1"/>
</dbReference>
<dbReference type="Pfam" id="PF01453">
    <property type="entry name" value="B_lectin"/>
    <property type="match status" value="2"/>
</dbReference>
<proteinExistence type="predicted"/>
<feature type="region of interest" description="Disordered" evidence="4">
    <location>
        <begin position="846"/>
        <end position="866"/>
    </location>
</feature>
<dbReference type="GO" id="GO:0016301">
    <property type="term" value="F:kinase activity"/>
    <property type="evidence" value="ECO:0007669"/>
    <property type="project" value="UniProtKB-KW"/>
</dbReference>
<evidence type="ECO:0000256" key="3">
    <source>
        <dbReference type="ARBA" id="ARBA00023180"/>
    </source>
</evidence>
<evidence type="ECO:0000256" key="1">
    <source>
        <dbReference type="ARBA" id="ARBA00022729"/>
    </source>
</evidence>
<dbReference type="Gene3D" id="2.90.10.10">
    <property type="entry name" value="Bulb-type lectin domain"/>
    <property type="match status" value="2"/>
</dbReference>
<dbReference type="Gene3D" id="2.90.10.30">
    <property type="match status" value="2"/>
</dbReference>
<evidence type="ECO:0000256" key="2">
    <source>
        <dbReference type="ARBA" id="ARBA00023157"/>
    </source>
</evidence>
<feature type="domain" description="Bulb-type lectin" evidence="6">
    <location>
        <begin position="882"/>
        <end position="997"/>
    </location>
</feature>
<evidence type="ECO:0000259" key="6">
    <source>
        <dbReference type="PROSITE" id="PS50927"/>
    </source>
</evidence>
<evidence type="ECO:0000256" key="4">
    <source>
        <dbReference type="SAM" id="MobiDB-lite"/>
    </source>
</evidence>
<feature type="compositionally biased region" description="Polar residues" evidence="4">
    <location>
        <begin position="846"/>
        <end position="861"/>
    </location>
</feature>
<protein>
    <submittedName>
        <fullName evidence="7">G-type lectin s-receptor-like serine/threonine-protein kinase lecrk3</fullName>
    </submittedName>
</protein>
<feature type="transmembrane region" description="Helical" evidence="5">
    <location>
        <begin position="79"/>
        <end position="109"/>
    </location>
</feature>
<feature type="transmembrane region" description="Helical" evidence="5">
    <location>
        <begin position="1283"/>
        <end position="1311"/>
    </location>
</feature>
<name>A0AAW0JP77_QUESU</name>
<keyword evidence="1" id="KW-0732">Signal</keyword>
<feature type="domain" description="Bulb-type lectin" evidence="6">
    <location>
        <begin position="313"/>
        <end position="432"/>
    </location>
</feature>
<dbReference type="Proteomes" id="UP000237347">
    <property type="component" value="Unassembled WGS sequence"/>
</dbReference>
<sequence length="1378" mass="154318">MDWPSSDYDFLQGPGVSEESCIQHCLDDCLCVAAVYDQGKTCMKKQYPLSNGRKSPNITSIALIKVPKNIGIEKKGQSLIVVLAVLLGSSAFLNILCFLASSVAIIYLYHKRLNLPRDTDNTFATNVRSYTYKELEEATRGFKQILGKGAFGTVYKGLIENDEEAKNDMKRLERLVIVAIWCIHEDPSQRPSMIKVTQMLEGVIEVSVPPRPSLLDSPLIAQQGTGPWKSRSGEFAFGFYPIQSDKTLNQFLFAVWFDKIKDKTIVWSANGNNPAPQGSALKLSSNKEFVLNDPIVRRFPKEFDVNDCNIRLDSPLIAQQGTGPWKSRSGEFAFGFYPIQSDKTLSQFLFAVWFDKIKDKTIVWSANGNNPAPQGSALKLSSNKEFVLNDPLGKELWKPQRNGSKSSCFVMLDNGNLVILDEQYNPMWESFKEPTDTILPGQTLYKNTTLRSRQSDTNYSKGRFKLAFQFDGNLVLYSLSVPSEILGKAYFSSWTVNLATQLNFTEAGYMYVQNAILTNWFNVFKKDPGSNETFYHMARIDHDGVFRLYKHLRKEDTTSGGRSPASWTEVNGIPDNICDAFVNYANGGGFCGPNSICTRESGYSHASCSCPVGFSALDQSDYWTGCKPNFTVSNCHNGREANKEFDFVKLTNTDWPVSDNNFLKGSAVDEAKCRQLCLDDCLCVVAVYDDKDKSCWKTKYPLSNGRKNTNITRIALIKVPKGHGSDMKGKSDKKDKRLDKLIENDEEARNDMKRLERLVIVALWCIQGDPSLRPSMKKVTQMLEGVIEVSVPPSPPLYTSSSSSKKHPSKSVSTRNCHQSKQATRVNSGFHIWGLGTESFFATPTSSPQISKPVSEGNNAQPFGKAKDHRYQASFSTWWMGRDQDINPLFTSRLGEFSFGFRRFQINEKESQFLLAVWFTKTKDQTIVWSANGNEPAPQGSTLTQNSSSAFVLNDPNGKELWKAPGNGSESSCAAILDNGNLVILDEQYNSIWESFEEPTDTILPGQILYMNTTLRSHQSTTNYSYGRFQLSLQLDGNLVLYSINMPSEVLNHAYFATMTMFWESQLIFTEAGYMYVQDANNSTNIFNLTQEDPGSKGSFYHMARIDYDGVFRIYKHLRQQDTSCGRCPSTWDPVQGIPGITDICGAFDANTFVGGFCGLNGVCRTSDASSGGGTFCSCPYGFSQLNPYEDWAGCKPDFPLPNCDNGWEENKGHLVQGANETQCKQQCLDDCMCVVAIYEKTRGYCWKKKYPLSNGRYSTNITRIAFIKVPNSFVPVKKSQSLVVGLALLLGSSAFLNILFFIASIVAIIYMHHKKMNSPWNIDSTLATNMNSPWNIDSALATNVRSYTYKELEQATRGFKQIVGKENDEEASNDMKR</sequence>
<keyword evidence="5" id="KW-0472">Membrane</keyword>
<dbReference type="PANTHER" id="PTHR47976:SF2">
    <property type="entry name" value="RECEPTOR-LIKE SERINE_THREONINE-PROTEIN KINASE"/>
    <property type="match status" value="1"/>
</dbReference>
<dbReference type="FunFam" id="2.90.10.10:FF:000006">
    <property type="entry name" value="Serine/threonine-protein kinase"/>
    <property type="match status" value="1"/>
</dbReference>
<dbReference type="InterPro" id="IPR001480">
    <property type="entry name" value="Bulb-type_lectin_dom"/>
</dbReference>
<organism evidence="7 8">
    <name type="scientific">Quercus suber</name>
    <name type="common">Cork oak</name>
    <dbReference type="NCBI Taxonomy" id="58331"/>
    <lineage>
        <taxon>Eukaryota</taxon>
        <taxon>Viridiplantae</taxon>
        <taxon>Streptophyta</taxon>
        <taxon>Embryophyta</taxon>
        <taxon>Tracheophyta</taxon>
        <taxon>Spermatophyta</taxon>
        <taxon>Magnoliopsida</taxon>
        <taxon>eudicotyledons</taxon>
        <taxon>Gunneridae</taxon>
        <taxon>Pentapetalae</taxon>
        <taxon>rosids</taxon>
        <taxon>fabids</taxon>
        <taxon>Fagales</taxon>
        <taxon>Fagaceae</taxon>
        <taxon>Quercus</taxon>
    </lineage>
</organism>
<keyword evidence="5" id="KW-1133">Transmembrane helix</keyword>
<dbReference type="InterPro" id="IPR036426">
    <property type="entry name" value="Bulb-type_lectin_dom_sf"/>
</dbReference>
<dbReference type="PROSITE" id="PS50927">
    <property type="entry name" value="BULB_LECTIN"/>
    <property type="match status" value="2"/>
</dbReference>
<dbReference type="InterPro" id="IPR003609">
    <property type="entry name" value="Pan_app"/>
</dbReference>
<accession>A0AAW0JP77</accession>
<dbReference type="InterPro" id="IPR051343">
    <property type="entry name" value="G-type_lectin_kinases/EP1-like"/>
</dbReference>
<dbReference type="SUPFAM" id="SSF51110">
    <property type="entry name" value="alpha-D-mannose-specific plant lectins"/>
    <property type="match status" value="2"/>
</dbReference>
<evidence type="ECO:0000313" key="8">
    <source>
        <dbReference type="Proteomes" id="UP000237347"/>
    </source>
</evidence>
<dbReference type="EMBL" id="PKMF04000514">
    <property type="protein sequence ID" value="KAK7827886.1"/>
    <property type="molecule type" value="Genomic_DNA"/>
</dbReference>
<reference evidence="7 8" key="1">
    <citation type="journal article" date="2018" name="Sci. Data">
        <title>The draft genome sequence of cork oak.</title>
        <authorList>
            <person name="Ramos A.M."/>
            <person name="Usie A."/>
            <person name="Barbosa P."/>
            <person name="Barros P.M."/>
            <person name="Capote T."/>
            <person name="Chaves I."/>
            <person name="Simoes F."/>
            <person name="Abreu I."/>
            <person name="Carrasquinho I."/>
            <person name="Faro C."/>
            <person name="Guimaraes J.B."/>
            <person name="Mendonca D."/>
            <person name="Nobrega F."/>
            <person name="Rodrigues L."/>
            <person name="Saibo N.J.M."/>
            <person name="Varela M.C."/>
            <person name="Egas C."/>
            <person name="Matos J."/>
            <person name="Miguel C.M."/>
            <person name="Oliveira M.M."/>
            <person name="Ricardo C.P."/>
            <person name="Goncalves S."/>
        </authorList>
    </citation>
    <scope>NUCLEOTIDE SEQUENCE [LARGE SCALE GENOMIC DNA]</scope>
    <source>
        <strain evidence="8">cv. HL8</strain>
    </source>
</reference>
<keyword evidence="2" id="KW-1015">Disulfide bond</keyword>
<evidence type="ECO:0000256" key="5">
    <source>
        <dbReference type="SAM" id="Phobius"/>
    </source>
</evidence>
<keyword evidence="5" id="KW-0812">Transmembrane</keyword>